<dbReference type="Proteomes" id="UP001153365">
    <property type="component" value="Unassembled WGS sequence"/>
</dbReference>
<dbReference type="AlphaFoldDB" id="A0AAV0ASK5"/>
<proteinExistence type="predicted"/>
<keyword evidence="2" id="KW-1185">Reference proteome</keyword>
<name>A0AAV0ASK5_PHAPC</name>
<accession>A0AAV0ASK5</accession>
<evidence type="ECO:0000313" key="2">
    <source>
        <dbReference type="Proteomes" id="UP001153365"/>
    </source>
</evidence>
<sequence>MYSEHRNIASQTMILDDEKEIDADNDLCNFTYNKVAEATMGFNIFDSRNFINQMLTNHDMKDDSLILEEPTRCSTNRIDIMTENAGIAEDSALVSINEKIKNWFEDLDREIERLKTYIILPDLYQTTIVRLETCEADLDEAKILLYLFQDKFGNMNKL</sequence>
<organism evidence="1 2">
    <name type="scientific">Phakopsora pachyrhizi</name>
    <name type="common">Asian soybean rust disease fungus</name>
    <dbReference type="NCBI Taxonomy" id="170000"/>
    <lineage>
        <taxon>Eukaryota</taxon>
        <taxon>Fungi</taxon>
        <taxon>Dikarya</taxon>
        <taxon>Basidiomycota</taxon>
        <taxon>Pucciniomycotina</taxon>
        <taxon>Pucciniomycetes</taxon>
        <taxon>Pucciniales</taxon>
        <taxon>Phakopsoraceae</taxon>
        <taxon>Phakopsora</taxon>
    </lineage>
</organism>
<gene>
    <name evidence="1" type="ORF">PPACK8108_LOCUS7316</name>
</gene>
<dbReference type="EMBL" id="CALTRL010001443">
    <property type="protein sequence ID" value="CAH7672501.1"/>
    <property type="molecule type" value="Genomic_DNA"/>
</dbReference>
<comment type="caution">
    <text evidence="1">The sequence shown here is derived from an EMBL/GenBank/DDBJ whole genome shotgun (WGS) entry which is preliminary data.</text>
</comment>
<reference evidence="1" key="1">
    <citation type="submission" date="2022-06" db="EMBL/GenBank/DDBJ databases">
        <authorList>
            <consortium name="SYNGENTA / RWTH Aachen University"/>
        </authorList>
    </citation>
    <scope>NUCLEOTIDE SEQUENCE</scope>
</reference>
<evidence type="ECO:0000313" key="1">
    <source>
        <dbReference type="EMBL" id="CAH7672501.1"/>
    </source>
</evidence>
<protein>
    <submittedName>
        <fullName evidence="1">Uncharacterized protein</fullName>
    </submittedName>
</protein>